<reference evidence="3 4" key="2">
    <citation type="submission" date="2022-06" db="EMBL/GenBank/DDBJ databases">
        <title>Genomic Encyclopedia of Type Strains, Phase I: the one thousand microbial genomes (KMG-I) project.</title>
        <authorList>
            <person name="Kyrpides N."/>
        </authorList>
    </citation>
    <scope>NUCLEOTIDE SEQUENCE [LARGE SCALE GENOMIC DNA]</scope>
    <source>
        <strain evidence="3 4">DSM 43889</strain>
    </source>
</reference>
<dbReference type="Proteomes" id="UP000791080">
    <property type="component" value="Unassembled WGS sequence"/>
</dbReference>
<evidence type="ECO:0000256" key="1">
    <source>
        <dbReference type="SAM" id="MobiDB-lite"/>
    </source>
</evidence>
<gene>
    <name evidence="3" type="ORF">G443_001692</name>
</gene>
<dbReference type="Gene3D" id="2.40.30.10">
    <property type="entry name" value="Translation factors"/>
    <property type="match status" value="1"/>
</dbReference>
<dbReference type="EMBL" id="AUBJ02000001">
    <property type="protein sequence ID" value="MCP2331422.1"/>
    <property type="molecule type" value="Genomic_DNA"/>
</dbReference>
<dbReference type="InterPro" id="IPR039374">
    <property type="entry name" value="SIP_fam"/>
</dbReference>
<comment type="caution">
    <text evidence="3">The sequence shown here is derived from an EMBL/GenBank/DDBJ whole genome shotgun (WGS) entry which is preliminary data.</text>
</comment>
<dbReference type="InterPro" id="IPR039261">
    <property type="entry name" value="FNR_nucleotide-bd"/>
</dbReference>
<proteinExistence type="predicted"/>
<keyword evidence="4" id="KW-1185">Reference proteome</keyword>
<dbReference type="PANTHER" id="PTHR30157:SF0">
    <property type="entry name" value="NADPH-DEPENDENT FERRIC-CHELATE REDUCTASE"/>
    <property type="match status" value="1"/>
</dbReference>
<dbReference type="InterPro" id="IPR007037">
    <property type="entry name" value="SIP_rossman_dom"/>
</dbReference>
<name>A0ABT1JG08_ACTCY</name>
<dbReference type="InterPro" id="IPR013113">
    <property type="entry name" value="SIP_FAD-bd"/>
</dbReference>
<dbReference type="InterPro" id="IPR017938">
    <property type="entry name" value="Riboflavin_synthase-like_b-brl"/>
</dbReference>
<protein>
    <submittedName>
        <fullName evidence="3">NADPH-dependent ferric siderophore reductase, contains FAD-binding and SIP domains</fullName>
    </submittedName>
</protein>
<reference evidence="3 4" key="1">
    <citation type="submission" date="2013-07" db="EMBL/GenBank/DDBJ databases">
        <authorList>
            <consortium name="DOE Joint Genome Institute"/>
            <person name="Reeve W."/>
            <person name="Huntemann M."/>
            <person name="Han J."/>
            <person name="Chen A."/>
            <person name="Kyrpides N."/>
            <person name="Mavromatis K."/>
            <person name="Markowitz V."/>
            <person name="Palaniappan K."/>
            <person name="Ivanova N."/>
            <person name="Schaumberg A."/>
            <person name="Pati A."/>
            <person name="Liolios K."/>
            <person name="Nordberg H.P."/>
            <person name="Cantor M.N."/>
            <person name="Hua S.X."/>
            <person name="Woyke T."/>
        </authorList>
    </citation>
    <scope>NUCLEOTIDE SEQUENCE [LARGE SCALE GENOMIC DNA]</scope>
    <source>
        <strain evidence="3 4">DSM 43889</strain>
    </source>
</reference>
<dbReference type="InterPro" id="IPR017927">
    <property type="entry name" value="FAD-bd_FR_type"/>
</dbReference>
<evidence type="ECO:0000313" key="3">
    <source>
        <dbReference type="EMBL" id="MCP2331422.1"/>
    </source>
</evidence>
<dbReference type="SUPFAM" id="SSF63380">
    <property type="entry name" value="Riboflavin synthase domain-like"/>
    <property type="match status" value="1"/>
</dbReference>
<accession>A0ABT1JG08</accession>
<organism evidence="3 4">
    <name type="scientific">Actinoalloteichus caeruleus DSM 43889</name>
    <dbReference type="NCBI Taxonomy" id="1120930"/>
    <lineage>
        <taxon>Bacteria</taxon>
        <taxon>Bacillati</taxon>
        <taxon>Actinomycetota</taxon>
        <taxon>Actinomycetes</taxon>
        <taxon>Pseudonocardiales</taxon>
        <taxon>Pseudonocardiaceae</taxon>
        <taxon>Actinoalloteichus</taxon>
        <taxon>Actinoalloteichus cyanogriseus</taxon>
    </lineage>
</organism>
<evidence type="ECO:0000259" key="2">
    <source>
        <dbReference type="PROSITE" id="PS51384"/>
    </source>
</evidence>
<feature type="region of interest" description="Disordered" evidence="1">
    <location>
        <begin position="258"/>
        <end position="280"/>
    </location>
</feature>
<dbReference type="Gene3D" id="3.40.50.80">
    <property type="entry name" value="Nucleotide-binding domain of ferredoxin-NADP reductase (FNR) module"/>
    <property type="match status" value="1"/>
</dbReference>
<dbReference type="PROSITE" id="PS51384">
    <property type="entry name" value="FAD_FR"/>
    <property type="match status" value="1"/>
</dbReference>
<dbReference type="CDD" id="cd06193">
    <property type="entry name" value="siderophore_interacting"/>
    <property type="match status" value="1"/>
</dbReference>
<dbReference type="Pfam" id="PF08021">
    <property type="entry name" value="FAD_binding_9"/>
    <property type="match status" value="1"/>
</dbReference>
<dbReference type="Pfam" id="PF04954">
    <property type="entry name" value="SIP"/>
    <property type="match status" value="1"/>
</dbReference>
<feature type="domain" description="FAD-binding FR-type" evidence="2">
    <location>
        <begin position="5"/>
        <end position="137"/>
    </location>
</feature>
<sequence>MSLPMGFSLLRVTAVRRITPRLARISFGGDLDGFRDVAPDQQVKLFFAKPGQAVPAPPPMPEDGDALRWYQAYLAMPDAERPWMRAYTVRRHDPRAGRIDIDFVLHDHDGPAGTWAASARIGDLVGMVGPAPSHRRTAVEHDWQLLVGDETALPAIAAILERLSPGDRAVAFVELADPAERQVIDSAGDVDLRWIGRRPGAHGAALLDAVRAATFPPGRVAPWIAGEASTVRAVRRHLVGERGVDRRSIAFTGYWRVDRSQDDPAPEEDPTDAEDRVARA</sequence>
<evidence type="ECO:0000313" key="4">
    <source>
        <dbReference type="Proteomes" id="UP000791080"/>
    </source>
</evidence>
<dbReference type="PANTHER" id="PTHR30157">
    <property type="entry name" value="FERRIC REDUCTASE, NADPH-DEPENDENT"/>
    <property type="match status" value="1"/>
</dbReference>